<accession>V5R8Q6</accession>
<keyword evidence="2" id="KW-1185">Reference proteome</keyword>
<proteinExistence type="predicted"/>
<evidence type="ECO:0000313" key="1">
    <source>
        <dbReference type="EMBL" id="AHB31621.1"/>
    </source>
</evidence>
<gene>
    <name evidence="1" type="ORF">ArV2_gp10</name>
</gene>
<organism evidence="1 2">
    <name type="scientific">Arthrobacter phage vB_ArS-ArV2</name>
    <dbReference type="NCBI Taxonomy" id="1414742"/>
    <lineage>
        <taxon>Viruses</taxon>
        <taxon>Duplodnaviria</taxon>
        <taxon>Heunggongvirae</taxon>
        <taxon>Uroviricota</taxon>
        <taxon>Caudoviricetes</taxon>
        <taxon>Arvduovirus</taxon>
        <taxon>Arvduovirus ArV2</taxon>
    </lineage>
</organism>
<dbReference type="GeneID" id="17776872"/>
<reference evidence="1 2" key="1">
    <citation type="journal article" date="2014" name="PLoS ONE">
        <title>Isolation and Characterization of vB_ArS-ArV2 - First Arthrobacter sp. Infecting Bacteriophage with Completely Sequenced Genome.</title>
        <authorList>
            <person name="Simoliunas E."/>
            <person name="Kaliniene L."/>
            <person name="Stasilo M."/>
            <person name="Truncaite L."/>
            <person name="Zajanckauskaite A."/>
            <person name="Staniulis J."/>
            <person name="Nainys J."/>
            <person name="Kaupinis A."/>
            <person name="Valius M."/>
            <person name="Meskys R."/>
        </authorList>
    </citation>
    <scope>NUCLEOTIDE SEQUENCE [LARGE SCALE GENOMIC DNA]</scope>
</reference>
<dbReference type="Proteomes" id="UP000018644">
    <property type="component" value="Segment"/>
</dbReference>
<name>V5R8Q6_9CAUD</name>
<dbReference type="RefSeq" id="YP_008857881.1">
    <property type="nucleotide sequence ID" value="NC_022972.2"/>
</dbReference>
<protein>
    <recommendedName>
        <fullName evidence="3">Tail terminator</fullName>
    </recommendedName>
</protein>
<dbReference type="EMBL" id="KF692088">
    <property type="protein sequence ID" value="AHB31621.1"/>
    <property type="molecule type" value="Genomic_DNA"/>
</dbReference>
<evidence type="ECO:0008006" key="3">
    <source>
        <dbReference type="Google" id="ProtNLM"/>
    </source>
</evidence>
<evidence type="ECO:0000313" key="2">
    <source>
        <dbReference type="Proteomes" id="UP000018644"/>
    </source>
</evidence>
<dbReference type="KEGG" id="vg:17776872"/>
<sequence length="135" mass="14572">MIDGLVFPDVRDVLFDLVNGTQHGGESVRAVYHLPADSYGALKGPFPIVLIYSTDGTEGYIDRVDRVTLECYAPGTQAVNTLESIKAFICGTDIETPSGHVDGIRVDQVPKDVPYQSDTLNKAAATFLVTSRPLS</sequence>